<sequence>MASRWSANGGSYSAPLVYAPHLEGYAYTEGPPFQLTAPYYAPPYPHYTSPQPPLSPRPSQPKHAFSSPHGHRGPYLRVGRHCPQQSCDEVSCMSQDFYGDITSSQDATANDEDMESDEQAVQGVKASFRRRNPDSKPERILRSLIRPKSTDAEYELDDDALSSIFSAVNAIFFNGRLTSRVNWTWSKPSDPEYNREIVGHTSFRKANHGGYETLITLSFPILTSPKYNRRLLISAFIHELIHCYLFVCCGLEARNCGGHTPGFHQIAKIIDNWAGPGMLHLCDMEADLEHFRVGSHAWTNQQRSPSPAHYHNRHKAEYGPSYRYPATVVSHSGSAYWEQPSCSGRWDYPVAPVARA</sequence>
<evidence type="ECO:0000313" key="3">
    <source>
        <dbReference type="EMBL" id="TPX17211.1"/>
    </source>
</evidence>
<evidence type="ECO:0000313" key="4">
    <source>
        <dbReference type="Proteomes" id="UP000319257"/>
    </source>
</evidence>
<dbReference type="InParanoid" id="A0A507BJI0"/>
<dbReference type="STRING" id="1093900.A0A507BJI0"/>
<keyword evidence="4" id="KW-1185">Reference proteome</keyword>
<dbReference type="Pfam" id="PF10263">
    <property type="entry name" value="SprT-like"/>
    <property type="match status" value="1"/>
</dbReference>
<comment type="caution">
    <text evidence="3">The sequence shown here is derived from an EMBL/GenBank/DDBJ whole genome shotgun (WGS) entry which is preliminary data.</text>
</comment>
<dbReference type="EMBL" id="SKBQ01000014">
    <property type="protein sequence ID" value="TPX17211.1"/>
    <property type="molecule type" value="Genomic_DNA"/>
</dbReference>
<dbReference type="InterPro" id="IPR006640">
    <property type="entry name" value="SprT-like_domain"/>
</dbReference>
<protein>
    <recommendedName>
        <fullName evidence="2">SprT-like domain-containing protein</fullName>
    </recommendedName>
</protein>
<dbReference type="AlphaFoldDB" id="A0A507BJI0"/>
<accession>A0A507BJI0</accession>
<proteinExistence type="predicted"/>
<dbReference type="OrthoDB" id="5236983at2759"/>
<dbReference type="Proteomes" id="UP000319257">
    <property type="component" value="Unassembled WGS sequence"/>
</dbReference>
<dbReference type="GeneID" id="41970776"/>
<gene>
    <name evidence="3" type="ORF">E0L32_003329</name>
</gene>
<feature type="compositionally biased region" description="Pro residues" evidence="1">
    <location>
        <begin position="44"/>
        <end position="59"/>
    </location>
</feature>
<dbReference type="GO" id="GO:0006950">
    <property type="term" value="P:response to stress"/>
    <property type="evidence" value="ECO:0007669"/>
    <property type="project" value="UniProtKB-ARBA"/>
</dbReference>
<organism evidence="3 4">
    <name type="scientific">Thyridium curvatum</name>
    <dbReference type="NCBI Taxonomy" id="1093900"/>
    <lineage>
        <taxon>Eukaryota</taxon>
        <taxon>Fungi</taxon>
        <taxon>Dikarya</taxon>
        <taxon>Ascomycota</taxon>
        <taxon>Pezizomycotina</taxon>
        <taxon>Sordariomycetes</taxon>
        <taxon>Sordariomycetidae</taxon>
        <taxon>Thyridiales</taxon>
        <taxon>Thyridiaceae</taxon>
        <taxon>Thyridium</taxon>
    </lineage>
</organism>
<name>A0A507BJI0_9PEZI</name>
<dbReference type="RefSeq" id="XP_030998922.1">
    <property type="nucleotide sequence ID" value="XM_031137617.1"/>
</dbReference>
<evidence type="ECO:0000256" key="1">
    <source>
        <dbReference type="SAM" id="MobiDB-lite"/>
    </source>
</evidence>
<reference evidence="3 4" key="1">
    <citation type="submission" date="2019-06" db="EMBL/GenBank/DDBJ databases">
        <title>Draft genome sequence of the filamentous fungus Phialemoniopsis curvata isolated from diesel fuel.</title>
        <authorList>
            <person name="Varaljay V.A."/>
            <person name="Lyon W.J."/>
            <person name="Crouch A.L."/>
            <person name="Drake C.E."/>
            <person name="Hollomon J.M."/>
            <person name="Nadeau L.J."/>
            <person name="Nunn H.S."/>
            <person name="Stevenson B.S."/>
            <person name="Bojanowski C.L."/>
            <person name="Crookes-Goodson W.J."/>
        </authorList>
    </citation>
    <scope>NUCLEOTIDE SEQUENCE [LARGE SCALE GENOMIC DNA]</scope>
    <source>
        <strain evidence="3 4">D216</strain>
    </source>
</reference>
<evidence type="ECO:0000259" key="2">
    <source>
        <dbReference type="Pfam" id="PF10263"/>
    </source>
</evidence>
<feature type="domain" description="SprT-like" evidence="2">
    <location>
        <begin position="163"/>
        <end position="273"/>
    </location>
</feature>
<feature type="region of interest" description="Disordered" evidence="1">
    <location>
        <begin position="44"/>
        <end position="77"/>
    </location>
</feature>